<reference evidence="1" key="1">
    <citation type="submission" date="2024-07" db="EMBL/GenBank/DDBJ databases">
        <authorList>
            <person name="Kim Y.J."/>
            <person name="Jeong J.Y."/>
        </authorList>
    </citation>
    <scope>NUCLEOTIDE SEQUENCE</scope>
    <source>
        <strain evidence="1">GIHE-MW2</strain>
    </source>
</reference>
<protein>
    <submittedName>
        <fullName evidence="1">Uncharacterized protein</fullName>
    </submittedName>
</protein>
<gene>
    <name evidence="1" type="ORF">ABWT76_000617</name>
</gene>
<dbReference type="RefSeq" id="WP_156331947.1">
    <property type="nucleotide sequence ID" value="NZ_CP159837.1"/>
</dbReference>
<accession>A0AAU8JGD6</accession>
<dbReference type="AlphaFoldDB" id="A0AAU8JGD6"/>
<evidence type="ECO:0000313" key="1">
    <source>
        <dbReference type="EMBL" id="XCM37816.1"/>
    </source>
</evidence>
<proteinExistence type="predicted"/>
<organism evidence="1">
    <name type="scientific">Planktothricoides raciborskii GIHE-MW2</name>
    <dbReference type="NCBI Taxonomy" id="2792601"/>
    <lineage>
        <taxon>Bacteria</taxon>
        <taxon>Bacillati</taxon>
        <taxon>Cyanobacteriota</taxon>
        <taxon>Cyanophyceae</taxon>
        <taxon>Oscillatoriophycideae</taxon>
        <taxon>Oscillatoriales</taxon>
        <taxon>Oscillatoriaceae</taxon>
        <taxon>Planktothricoides</taxon>
    </lineage>
</organism>
<name>A0AAU8JGD6_9CYAN</name>
<dbReference type="EMBL" id="CP159837">
    <property type="protein sequence ID" value="XCM37816.1"/>
    <property type="molecule type" value="Genomic_DNA"/>
</dbReference>
<sequence length="86" mass="9733">MRNFPLVDDLISCAINRGRNQWPLQEQPQGSSDRPLPCVYNGNRVRSSGGQIDLKRRSLTKQEGKPNCFLARTHSHSALEQRETGN</sequence>